<evidence type="ECO:0000313" key="1">
    <source>
        <dbReference type="EMBL" id="KAJ9651857.1"/>
    </source>
</evidence>
<comment type="caution">
    <text evidence="1">The sequence shown here is derived from an EMBL/GenBank/DDBJ whole genome shotgun (WGS) entry which is preliminary data.</text>
</comment>
<protein>
    <submittedName>
        <fullName evidence="1">Uncharacterized protein</fullName>
    </submittedName>
</protein>
<evidence type="ECO:0000313" key="2">
    <source>
        <dbReference type="Proteomes" id="UP001172386"/>
    </source>
</evidence>
<dbReference type="Proteomes" id="UP001172386">
    <property type="component" value="Unassembled WGS sequence"/>
</dbReference>
<dbReference type="EMBL" id="JAPDRQ010000232">
    <property type="protein sequence ID" value="KAJ9651857.1"/>
    <property type="molecule type" value="Genomic_DNA"/>
</dbReference>
<proteinExistence type="predicted"/>
<gene>
    <name evidence="1" type="ORF">H2198_008889</name>
</gene>
<organism evidence="1 2">
    <name type="scientific">Neophaeococcomyces mojaviensis</name>
    <dbReference type="NCBI Taxonomy" id="3383035"/>
    <lineage>
        <taxon>Eukaryota</taxon>
        <taxon>Fungi</taxon>
        <taxon>Dikarya</taxon>
        <taxon>Ascomycota</taxon>
        <taxon>Pezizomycotina</taxon>
        <taxon>Eurotiomycetes</taxon>
        <taxon>Chaetothyriomycetidae</taxon>
        <taxon>Chaetothyriales</taxon>
        <taxon>Chaetothyriales incertae sedis</taxon>
        <taxon>Neophaeococcomyces</taxon>
    </lineage>
</organism>
<name>A0ACC2ZWE2_9EURO</name>
<keyword evidence="2" id="KW-1185">Reference proteome</keyword>
<reference evidence="1" key="1">
    <citation type="submission" date="2022-10" db="EMBL/GenBank/DDBJ databases">
        <title>Culturing micro-colonial fungi from biological soil crusts in the Mojave desert and describing Neophaeococcomyces mojavensis, and introducing the new genera and species Taxawa tesnikishii.</title>
        <authorList>
            <person name="Kurbessoian T."/>
            <person name="Stajich J.E."/>
        </authorList>
    </citation>
    <scope>NUCLEOTIDE SEQUENCE</scope>
    <source>
        <strain evidence="1">JES_112</strain>
    </source>
</reference>
<sequence length="282" mass="31159">MSSSTPPSKRQRRFAPLDPSRSNTHDAPKLRGVVFDVDGTLCLPQNYMFREMRSALNIPKSVDILDHINSLSLDADTPNNTSPHSRAQDAIKDIERNAMANQQPQPGLNELFTYLDSRGLRLALCTRNFELPVTHLLNKFVSEEVRQRIWPIITRETKGVRPKPSAEGIWACVEAWQSSSSSGQPSQSSDGNGDGVEITPEVHDSQKLTEAEKMKMCEGIIMVGDSVDDIEAGARAGAATVLLVNDENKHLLDGSAWPKEVDVGVHRLDDLVSILEEGFYGR</sequence>
<accession>A0ACC2ZWE2</accession>